<evidence type="ECO:0000313" key="1">
    <source>
        <dbReference type="EMBL" id="JAD63544.1"/>
    </source>
</evidence>
<sequence>MAASGLSFGRDHHHSVRKGEVEIVVGFTLLGTSRSGVGDSSEWTDVGPPQENARKSFKQGFRWSRSSDRMRWRWPWGPCC</sequence>
<dbReference type="AlphaFoldDB" id="A0A0A9BHW2"/>
<proteinExistence type="predicted"/>
<reference evidence="1" key="1">
    <citation type="submission" date="2014-09" db="EMBL/GenBank/DDBJ databases">
        <authorList>
            <person name="Magalhaes I.L.F."/>
            <person name="Oliveira U."/>
            <person name="Santos F.R."/>
            <person name="Vidigal T.H.D.A."/>
            <person name="Brescovit A.D."/>
            <person name="Santos A.J."/>
        </authorList>
    </citation>
    <scope>NUCLEOTIDE SEQUENCE</scope>
    <source>
        <tissue evidence="1">Shoot tissue taken approximately 20 cm above the soil surface</tissue>
    </source>
</reference>
<name>A0A0A9BHW2_ARUDO</name>
<accession>A0A0A9BHW2</accession>
<dbReference type="EMBL" id="GBRH01234351">
    <property type="protein sequence ID" value="JAD63544.1"/>
    <property type="molecule type" value="Transcribed_RNA"/>
</dbReference>
<organism evidence="1">
    <name type="scientific">Arundo donax</name>
    <name type="common">Giant reed</name>
    <name type="synonym">Donax arundinaceus</name>
    <dbReference type="NCBI Taxonomy" id="35708"/>
    <lineage>
        <taxon>Eukaryota</taxon>
        <taxon>Viridiplantae</taxon>
        <taxon>Streptophyta</taxon>
        <taxon>Embryophyta</taxon>
        <taxon>Tracheophyta</taxon>
        <taxon>Spermatophyta</taxon>
        <taxon>Magnoliopsida</taxon>
        <taxon>Liliopsida</taxon>
        <taxon>Poales</taxon>
        <taxon>Poaceae</taxon>
        <taxon>PACMAD clade</taxon>
        <taxon>Arundinoideae</taxon>
        <taxon>Arundineae</taxon>
        <taxon>Arundo</taxon>
    </lineage>
</organism>
<protein>
    <submittedName>
        <fullName evidence="1">Uncharacterized protein</fullName>
    </submittedName>
</protein>
<reference evidence="1" key="2">
    <citation type="journal article" date="2015" name="Data Brief">
        <title>Shoot transcriptome of the giant reed, Arundo donax.</title>
        <authorList>
            <person name="Barrero R.A."/>
            <person name="Guerrero F.D."/>
            <person name="Moolhuijzen P."/>
            <person name="Goolsby J.A."/>
            <person name="Tidwell J."/>
            <person name="Bellgard S.E."/>
            <person name="Bellgard M.I."/>
        </authorList>
    </citation>
    <scope>NUCLEOTIDE SEQUENCE</scope>
    <source>
        <tissue evidence="1">Shoot tissue taken approximately 20 cm above the soil surface</tissue>
    </source>
</reference>